<protein>
    <submittedName>
        <fullName evidence="4">DUF1298 domain-containing protein</fullName>
    </submittedName>
</protein>
<dbReference type="InterPro" id="IPR004255">
    <property type="entry name" value="O-acyltransferase_WSD1_N"/>
</dbReference>
<dbReference type="InterPro" id="IPR009721">
    <property type="entry name" value="O-acyltransferase_WSD1_C"/>
</dbReference>
<evidence type="ECO:0000259" key="2">
    <source>
        <dbReference type="Pfam" id="PF03007"/>
    </source>
</evidence>
<dbReference type="Pfam" id="PF06974">
    <property type="entry name" value="WS_DGAT_C"/>
    <property type="match status" value="1"/>
</dbReference>
<dbReference type="EMBL" id="JAAXOO010000006">
    <property type="protein sequence ID" value="NKY36119.1"/>
    <property type="molecule type" value="Genomic_DNA"/>
</dbReference>
<comment type="caution">
    <text evidence="4">The sequence shown here is derived from an EMBL/GenBank/DDBJ whole genome shotgun (WGS) entry which is preliminary data.</text>
</comment>
<feature type="compositionally biased region" description="Low complexity" evidence="1">
    <location>
        <begin position="171"/>
        <end position="180"/>
    </location>
</feature>
<evidence type="ECO:0000313" key="5">
    <source>
        <dbReference type="Proteomes" id="UP000565715"/>
    </source>
</evidence>
<evidence type="ECO:0000259" key="3">
    <source>
        <dbReference type="Pfam" id="PF06974"/>
    </source>
</evidence>
<dbReference type="AlphaFoldDB" id="A0A846XLI8"/>
<dbReference type="GO" id="GO:0045017">
    <property type="term" value="P:glycerolipid biosynthetic process"/>
    <property type="evidence" value="ECO:0007669"/>
    <property type="project" value="InterPro"/>
</dbReference>
<gene>
    <name evidence="4" type="ORF">HGA13_24045</name>
</gene>
<feature type="domain" description="O-acyltransferase WSD1 C-terminal" evidence="3">
    <location>
        <begin position="319"/>
        <end position="463"/>
    </location>
</feature>
<reference evidence="4 5" key="1">
    <citation type="submission" date="2020-04" db="EMBL/GenBank/DDBJ databases">
        <title>MicrobeNet Type strains.</title>
        <authorList>
            <person name="Nicholson A.C."/>
        </authorList>
    </citation>
    <scope>NUCLEOTIDE SEQUENCE [LARGE SCALE GENOMIC DNA]</scope>
    <source>
        <strain evidence="4 5">DSM 45078</strain>
    </source>
</reference>
<dbReference type="Proteomes" id="UP000565715">
    <property type="component" value="Unassembled WGS sequence"/>
</dbReference>
<feature type="domain" description="O-acyltransferase WSD1-like N-terminal" evidence="2">
    <location>
        <begin position="8"/>
        <end position="227"/>
    </location>
</feature>
<proteinExistence type="predicted"/>
<name>A0A846XLI8_9NOCA</name>
<dbReference type="Pfam" id="PF03007">
    <property type="entry name" value="WS_DGAT_cat"/>
    <property type="match status" value="1"/>
</dbReference>
<accession>A0A846XLI8</accession>
<evidence type="ECO:0000313" key="4">
    <source>
        <dbReference type="EMBL" id="NKY36119.1"/>
    </source>
</evidence>
<sequence length="468" mass="49967">MIPLATPDATMYWLSRRTRNDQFLLYCFAESSRADSALCAEILQRCAGVPELRLRLRDDPTGLAPPMWIPAEPTAAQIEQHRLPTPHWPELLTTLGRLTGTGIDARETSWRLHIFRGIRDSPVSDPQVTVVVLQISHALVDGRGASRIARALFAVPVPAENSPETTPGEVLAPAPRVGGLPPAPGARPPAISAVRLASLRAAVTLPVGVARTVRRGVGAARARNELAALTAAGRVPPPGPGYPPGPLNRPAGVTGHAVRMLVCPADDFRVPGLSVTVIGLTAVSIAVEQYLRGRGEAVTRLGAQVPMALPPRRDVRNNYRSLGVDLAAGESDPRRRAAVIAAELAARRERARHPLHDAQNAVDAVLPPLLLRRDVRDYPIHSTPERVTGHTVVSSVNRGPADLSLGGAPVRFTGGFPALGAVMHLTHGIHGLGETVTLSVHADPGVVDPDTYTGHLRDALRELSRLRR</sequence>
<evidence type="ECO:0000256" key="1">
    <source>
        <dbReference type="SAM" id="MobiDB-lite"/>
    </source>
</evidence>
<dbReference type="RefSeq" id="WP_168443495.1">
    <property type="nucleotide sequence ID" value="NZ_JAAXOO010000006.1"/>
</dbReference>
<dbReference type="GO" id="GO:0004144">
    <property type="term" value="F:diacylglycerol O-acyltransferase activity"/>
    <property type="evidence" value="ECO:0007669"/>
    <property type="project" value="InterPro"/>
</dbReference>
<organism evidence="4 5">
    <name type="scientific">Nocardia speluncae</name>
    <dbReference type="NCBI Taxonomy" id="419477"/>
    <lineage>
        <taxon>Bacteria</taxon>
        <taxon>Bacillati</taxon>
        <taxon>Actinomycetota</taxon>
        <taxon>Actinomycetes</taxon>
        <taxon>Mycobacteriales</taxon>
        <taxon>Nocardiaceae</taxon>
        <taxon>Nocardia</taxon>
    </lineage>
</organism>
<feature type="region of interest" description="Disordered" evidence="1">
    <location>
        <begin position="160"/>
        <end position="184"/>
    </location>
</feature>
<keyword evidence="5" id="KW-1185">Reference proteome</keyword>